<evidence type="ECO:0000313" key="2">
    <source>
        <dbReference type="Proteomes" id="UP000716291"/>
    </source>
</evidence>
<dbReference type="PANTHER" id="PTHR30287:SF1">
    <property type="entry name" value="INNER MEMBRANE PROTEIN"/>
    <property type="match status" value="1"/>
</dbReference>
<organism evidence="1 2">
    <name type="scientific">Rhizopus oryzae</name>
    <name type="common">Mucormycosis agent</name>
    <name type="synonym">Rhizopus arrhizus var. delemar</name>
    <dbReference type="NCBI Taxonomy" id="64495"/>
    <lineage>
        <taxon>Eukaryota</taxon>
        <taxon>Fungi</taxon>
        <taxon>Fungi incertae sedis</taxon>
        <taxon>Mucoromycota</taxon>
        <taxon>Mucoromycotina</taxon>
        <taxon>Mucoromycetes</taxon>
        <taxon>Mucorales</taxon>
        <taxon>Mucorineae</taxon>
        <taxon>Rhizopodaceae</taxon>
        <taxon>Rhizopus</taxon>
    </lineage>
</organism>
<dbReference type="InterPro" id="IPR038766">
    <property type="entry name" value="Membrane_comp_ABC_pdt"/>
</dbReference>
<dbReference type="Proteomes" id="UP000716291">
    <property type="component" value="Unassembled WGS sequence"/>
</dbReference>
<comment type="caution">
    <text evidence="1">The sequence shown here is derived from an EMBL/GenBank/DDBJ whole genome shotgun (WGS) entry which is preliminary data.</text>
</comment>
<dbReference type="PANTHER" id="PTHR30287">
    <property type="entry name" value="MEMBRANE COMPONENT OF PREDICTED ABC SUPERFAMILY METABOLITE UPTAKE TRANSPORTER"/>
    <property type="match status" value="1"/>
</dbReference>
<dbReference type="GO" id="GO:0005886">
    <property type="term" value="C:plasma membrane"/>
    <property type="evidence" value="ECO:0007669"/>
    <property type="project" value="TreeGrafter"/>
</dbReference>
<evidence type="ECO:0000313" key="1">
    <source>
        <dbReference type="EMBL" id="KAG1291568.1"/>
    </source>
</evidence>
<gene>
    <name evidence="1" type="ORF">G6F64_013774</name>
</gene>
<dbReference type="EMBL" id="JAANQT010006374">
    <property type="protein sequence ID" value="KAG1291568.1"/>
    <property type="molecule type" value="Genomic_DNA"/>
</dbReference>
<dbReference type="AlphaFoldDB" id="A0A9P7BJL2"/>
<reference evidence="1" key="1">
    <citation type="journal article" date="2020" name="Microb. Genom.">
        <title>Genetic diversity of clinical and environmental Mucorales isolates obtained from an investigation of mucormycosis cases among solid organ transplant recipients.</title>
        <authorList>
            <person name="Nguyen M.H."/>
            <person name="Kaul D."/>
            <person name="Muto C."/>
            <person name="Cheng S.J."/>
            <person name="Richter R.A."/>
            <person name="Bruno V.M."/>
            <person name="Liu G."/>
            <person name="Beyhan S."/>
            <person name="Sundermann A.J."/>
            <person name="Mounaud S."/>
            <person name="Pasculle A.W."/>
            <person name="Nierman W.C."/>
            <person name="Driscoll E."/>
            <person name="Cumbie R."/>
            <person name="Clancy C.J."/>
            <person name="Dupont C.L."/>
        </authorList>
    </citation>
    <scope>NUCLEOTIDE SEQUENCE</scope>
    <source>
        <strain evidence="1">GL11</strain>
    </source>
</reference>
<accession>A0A9P7BJL2</accession>
<proteinExistence type="predicted"/>
<keyword evidence="2" id="KW-1185">Reference proteome</keyword>
<name>A0A9P7BJL2_RHIOR</name>
<protein>
    <submittedName>
        <fullName evidence="1">Uncharacterized protein</fullName>
    </submittedName>
</protein>
<sequence>MTAVGTLVNRVNLALTGSAAEMLGGDLGIAGRDDPPQAFAEEAQRRGLAYTRIASFGSVLFQGEASQMASIKAVQAGYPLRGALRVRATPGGALIADAGMPAKGQAYADPRLLQGLGLKAGDDLEFGAGTLRIAGIIEAEPDAGGDLLTLSPTLLVNRADVEGTGLLGPGSRINYRLMRSTWPGASSA</sequence>